<dbReference type="EMBL" id="JACJSK010000009">
    <property type="protein sequence ID" value="MBD2543840.1"/>
    <property type="molecule type" value="Genomic_DNA"/>
</dbReference>
<gene>
    <name evidence="1" type="ORF">H6G72_08265</name>
</gene>
<sequence>MFISKAELSELSKAPYTISGGLASVGVRRKIPRVGVGNACHDILGAPSCIKLN</sequence>
<name>A0ABR8EDQ1_9CYAN</name>
<proteinExistence type="predicted"/>
<reference evidence="1 2" key="1">
    <citation type="journal article" date="2020" name="ISME J.">
        <title>Comparative genomics reveals insights into cyanobacterial evolution and habitat adaptation.</title>
        <authorList>
            <person name="Chen M.Y."/>
            <person name="Teng W.K."/>
            <person name="Zhao L."/>
            <person name="Hu C.X."/>
            <person name="Zhou Y.K."/>
            <person name="Han B.P."/>
            <person name="Song L.R."/>
            <person name="Shu W.S."/>
        </authorList>
    </citation>
    <scope>NUCLEOTIDE SEQUENCE [LARGE SCALE GENOMIC DNA]</scope>
    <source>
        <strain evidence="1 2">FACHB-1370</strain>
    </source>
</reference>
<protein>
    <submittedName>
        <fullName evidence="1">Uncharacterized protein</fullName>
    </submittedName>
</protein>
<dbReference type="RefSeq" id="WP_190877894.1">
    <property type="nucleotide sequence ID" value="NZ_JACJSK010000009.1"/>
</dbReference>
<organism evidence="1 2">
    <name type="scientific">Planktothricoides raciborskii FACHB-1370</name>
    <dbReference type="NCBI Taxonomy" id="2949576"/>
    <lineage>
        <taxon>Bacteria</taxon>
        <taxon>Bacillati</taxon>
        <taxon>Cyanobacteriota</taxon>
        <taxon>Cyanophyceae</taxon>
        <taxon>Oscillatoriophycideae</taxon>
        <taxon>Oscillatoriales</taxon>
        <taxon>Oscillatoriaceae</taxon>
        <taxon>Planktothricoides</taxon>
    </lineage>
</organism>
<keyword evidence="2" id="KW-1185">Reference proteome</keyword>
<dbReference type="Proteomes" id="UP000641954">
    <property type="component" value="Unassembled WGS sequence"/>
</dbReference>
<evidence type="ECO:0000313" key="1">
    <source>
        <dbReference type="EMBL" id="MBD2543840.1"/>
    </source>
</evidence>
<comment type="caution">
    <text evidence="1">The sequence shown here is derived from an EMBL/GenBank/DDBJ whole genome shotgun (WGS) entry which is preliminary data.</text>
</comment>
<evidence type="ECO:0000313" key="2">
    <source>
        <dbReference type="Proteomes" id="UP000641954"/>
    </source>
</evidence>
<accession>A0ABR8EDQ1</accession>